<dbReference type="EMBL" id="CAJVQC010161856">
    <property type="protein sequence ID" value="CAG8848687.1"/>
    <property type="molecule type" value="Genomic_DNA"/>
</dbReference>
<reference evidence="1" key="1">
    <citation type="submission" date="2021-06" db="EMBL/GenBank/DDBJ databases">
        <authorList>
            <person name="Kallberg Y."/>
            <person name="Tangrot J."/>
            <person name="Rosling A."/>
        </authorList>
    </citation>
    <scope>NUCLEOTIDE SEQUENCE</scope>
    <source>
        <strain evidence="1">MA461A</strain>
    </source>
</reference>
<sequence>QDYLKGSLVDTLRITSTTIKFLDNREDQVSVDFVPELRRESSEADHMLLYVKDLYKKGDSYIMLGPIEEENWDQQIDYLCICLQLCRLDR</sequence>
<feature type="non-terminal residue" evidence="1">
    <location>
        <position position="90"/>
    </location>
</feature>
<evidence type="ECO:0000313" key="1">
    <source>
        <dbReference type="EMBL" id="CAG8848687.1"/>
    </source>
</evidence>
<dbReference type="Proteomes" id="UP000789920">
    <property type="component" value="Unassembled WGS sequence"/>
</dbReference>
<comment type="caution">
    <text evidence="1">The sequence shown here is derived from an EMBL/GenBank/DDBJ whole genome shotgun (WGS) entry which is preliminary data.</text>
</comment>
<gene>
    <name evidence="1" type="ORF">RPERSI_LOCUS35242</name>
</gene>
<name>A0ACA9SW46_9GLOM</name>
<feature type="non-terminal residue" evidence="1">
    <location>
        <position position="1"/>
    </location>
</feature>
<evidence type="ECO:0000313" key="2">
    <source>
        <dbReference type="Proteomes" id="UP000789920"/>
    </source>
</evidence>
<proteinExistence type="predicted"/>
<protein>
    <submittedName>
        <fullName evidence="1">16596_t:CDS:1</fullName>
    </submittedName>
</protein>
<keyword evidence="2" id="KW-1185">Reference proteome</keyword>
<organism evidence="1 2">
    <name type="scientific">Racocetra persica</name>
    <dbReference type="NCBI Taxonomy" id="160502"/>
    <lineage>
        <taxon>Eukaryota</taxon>
        <taxon>Fungi</taxon>
        <taxon>Fungi incertae sedis</taxon>
        <taxon>Mucoromycota</taxon>
        <taxon>Glomeromycotina</taxon>
        <taxon>Glomeromycetes</taxon>
        <taxon>Diversisporales</taxon>
        <taxon>Gigasporaceae</taxon>
        <taxon>Racocetra</taxon>
    </lineage>
</organism>
<accession>A0ACA9SW46</accession>